<evidence type="ECO:0000256" key="2">
    <source>
        <dbReference type="SAM" id="Coils"/>
    </source>
</evidence>
<feature type="coiled-coil region" evidence="2">
    <location>
        <begin position="183"/>
        <end position="217"/>
    </location>
</feature>
<feature type="transmembrane region" description="Helical" evidence="3">
    <location>
        <begin position="154"/>
        <end position="173"/>
    </location>
</feature>
<dbReference type="InterPro" id="IPR001733">
    <property type="entry name" value="Peptidase_S26B"/>
</dbReference>
<evidence type="ECO:0000313" key="4">
    <source>
        <dbReference type="EMBL" id="PQD96197.1"/>
    </source>
</evidence>
<dbReference type="GO" id="GO:0006465">
    <property type="term" value="P:signal peptide processing"/>
    <property type="evidence" value="ECO:0007669"/>
    <property type="project" value="UniProtKB-UniRule"/>
</dbReference>
<keyword evidence="3" id="KW-0812">Transmembrane</keyword>
<comment type="caution">
    <text evidence="4">The sequence shown here is derived from an EMBL/GenBank/DDBJ whole genome shotgun (WGS) entry which is preliminary data.</text>
</comment>
<sequence length="250" mass="28075">MKKALHTIKAIVTWFLMVASIGMMVFTIISVTTFDQPDRNLFGYKPFIVLSDSMSKTDFNAGDLVLIKEIDPSTLKEGDIIAYTSTDSDNYGETVTHKIRSLTTDANGNPGFITYGTTTNTDDETVVTHEYVLGKYETHIPKVGTFFQFLKTTPGYICCIFIPFMLLILIHLIDSIRLFRKYKSEQKAELQAERDEIAKERAESQKMMEELLKLKEQLGTTTIGVNSNDAATYTQGNDGEGNLSTDTKIF</sequence>
<name>A0A2S7N2H0_9BACI</name>
<reference evidence="4 5" key="1">
    <citation type="submission" date="2017-12" db="EMBL/GenBank/DDBJ databases">
        <title>Taxonomic description and draft genome of Pradoshia cofamensis Gen. nov., sp. nov., a thermotolerant bacillale isolated from anterior gut of earthworm Eisenia fetida.</title>
        <authorList>
            <person name="Saha T."/>
            <person name="Chakraborty R."/>
        </authorList>
    </citation>
    <scope>NUCLEOTIDE SEQUENCE [LARGE SCALE GENOMIC DNA]</scope>
    <source>
        <strain evidence="4 5">EAG3</strain>
    </source>
</reference>
<feature type="transmembrane region" description="Helical" evidence="3">
    <location>
        <begin position="12"/>
        <end position="34"/>
    </location>
</feature>
<dbReference type="GO" id="GO:0016020">
    <property type="term" value="C:membrane"/>
    <property type="evidence" value="ECO:0007669"/>
    <property type="project" value="UniProtKB-UniRule"/>
</dbReference>
<protein>
    <recommendedName>
        <fullName evidence="1">Signal peptidase I</fullName>
        <ecNumber evidence="1">3.4.21.89</ecNumber>
    </recommendedName>
</protein>
<dbReference type="Proteomes" id="UP000239663">
    <property type="component" value="Unassembled WGS sequence"/>
</dbReference>
<evidence type="ECO:0000313" key="5">
    <source>
        <dbReference type="Proteomes" id="UP000239663"/>
    </source>
</evidence>
<proteinExistence type="predicted"/>
<organism evidence="4 5">
    <name type="scientific">Pradoshia eiseniae</name>
    <dbReference type="NCBI Taxonomy" id="2064768"/>
    <lineage>
        <taxon>Bacteria</taxon>
        <taxon>Bacillati</taxon>
        <taxon>Bacillota</taxon>
        <taxon>Bacilli</taxon>
        <taxon>Bacillales</taxon>
        <taxon>Bacillaceae</taxon>
        <taxon>Pradoshia</taxon>
    </lineage>
</organism>
<gene>
    <name evidence="4" type="ORF">CYL18_06255</name>
</gene>
<dbReference type="EMBL" id="PKOZ01000002">
    <property type="protein sequence ID" value="PQD96197.1"/>
    <property type="molecule type" value="Genomic_DNA"/>
</dbReference>
<dbReference type="EC" id="3.4.21.89" evidence="1"/>
<evidence type="ECO:0000256" key="3">
    <source>
        <dbReference type="SAM" id="Phobius"/>
    </source>
</evidence>
<dbReference type="RefSeq" id="WP_104848624.1">
    <property type="nucleotide sequence ID" value="NZ_PKOZ01000002.1"/>
</dbReference>
<keyword evidence="3" id="KW-0472">Membrane</keyword>
<dbReference type="AlphaFoldDB" id="A0A2S7N2H0"/>
<keyword evidence="2" id="KW-0175">Coiled coil</keyword>
<dbReference type="NCBIfam" id="TIGR02228">
    <property type="entry name" value="sigpep_I_arch"/>
    <property type="match status" value="1"/>
</dbReference>
<dbReference type="GO" id="GO:0009003">
    <property type="term" value="F:signal peptidase activity"/>
    <property type="evidence" value="ECO:0007669"/>
    <property type="project" value="UniProtKB-EC"/>
</dbReference>
<keyword evidence="5" id="KW-1185">Reference proteome</keyword>
<accession>A0A2S7N2H0</accession>
<dbReference type="GO" id="GO:0004252">
    <property type="term" value="F:serine-type endopeptidase activity"/>
    <property type="evidence" value="ECO:0007669"/>
    <property type="project" value="UniProtKB-UniRule"/>
</dbReference>
<keyword evidence="3" id="KW-1133">Transmembrane helix</keyword>
<evidence type="ECO:0000256" key="1">
    <source>
        <dbReference type="NCBIfam" id="TIGR02228"/>
    </source>
</evidence>
<dbReference type="OrthoDB" id="1648066at2"/>